<evidence type="ECO:0000313" key="3">
    <source>
        <dbReference type="Proteomes" id="UP000314294"/>
    </source>
</evidence>
<dbReference type="OrthoDB" id="9219244at2759"/>
<comment type="caution">
    <text evidence="2">The sequence shown here is derived from an EMBL/GenBank/DDBJ whole genome shotgun (WGS) entry which is preliminary data.</text>
</comment>
<dbReference type="Proteomes" id="UP000314294">
    <property type="component" value="Unassembled WGS sequence"/>
</dbReference>
<gene>
    <name evidence="2" type="primary">PVDB_6</name>
    <name evidence="2" type="ORF">EYF80_022639</name>
</gene>
<keyword evidence="2" id="KW-0675">Receptor</keyword>
<proteinExistence type="predicted"/>
<reference evidence="2 3" key="1">
    <citation type="submission" date="2019-03" db="EMBL/GenBank/DDBJ databases">
        <title>First draft genome of Liparis tanakae, snailfish: a comprehensive survey of snailfish specific genes.</title>
        <authorList>
            <person name="Kim W."/>
            <person name="Song I."/>
            <person name="Jeong J.-H."/>
            <person name="Kim D."/>
            <person name="Kim S."/>
            <person name="Ryu S."/>
            <person name="Song J.Y."/>
            <person name="Lee S.K."/>
        </authorList>
    </citation>
    <scope>NUCLEOTIDE SEQUENCE [LARGE SCALE GENOMIC DNA]</scope>
    <source>
        <tissue evidence="2">Muscle</tissue>
    </source>
</reference>
<protein>
    <submittedName>
        <fullName evidence="2">Duffy receptor beta form</fullName>
    </submittedName>
</protein>
<dbReference type="EMBL" id="SRLO01000209">
    <property type="protein sequence ID" value="TNN67109.1"/>
    <property type="molecule type" value="Genomic_DNA"/>
</dbReference>
<dbReference type="AlphaFoldDB" id="A0A4Z2HMK8"/>
<evidence type="ECO:0000313" key="2">
    <source>
        <dbReference type="EMBL" id="TNN67109.1"/>
    </source>
</evidence>
<evidence type="ECO:0000256" key="1">
    <source>
        <dbReference type="SAM" id="MobiDB-lite"/>
    </source>
</evidence>
<keyword evidence="3" id="KW-1185">Reference proteome</keyword>
<accession>A0A4Z2HMK8</accession>
<organism evidence="2 3">
    <name type="scientific">Liparis tanakae</name>
    <name type="common">Tanaka's snailfish</name>
    <dbReference type="NCBI Taxonomy" id="230148"/>
    <lineage>
        <taxon>Eukaryota</taxon>
        <taxon>Metazoa</taxon>
        <taxon>Chordata</taxon>
        <taxon>Craniata</taxon>
        <taxon>Vertebrata</taxon>
        <taxon>Euteleostomi</taxon>
        <taxon>Actinopterygii</taxon>
        <taxon>Neopterygii</taxon>
        <taxon>Teleostei</taxon>
        <taxon>Neoteleostei</taxon>
        <taxon>Acanthomorphata</taxon>
        <taxon>Eupercaria</taxon>
        <taxon>Perciformes</taxon>
        <taxon>Cottioidei</taxon>
        <taxon>Cottales</taxon>
        <taxon>Liparidae</taxon>
        <taxon>Liparis</taxon>
    </lineage>
</organism>
<sequence length="120" mass="13611">MKRAADTYGWTSETGSDGIRPDQTDSDRIRPVQTGSDRIRPDQIGSDRIRPDQIGSDRIRSDQTGSDRFRAVQSGLRWRWEVKSLCAVEDPGGGNHGARIPSICPLDWVIQKKTERRWMS</sequence>
<feature type="region of interest" description="Disordered" evidence="1">
    <location>
        <begin position="1"/>
        <end position="66"/>
    </location>
</feature>
<feature type="compositionally biased region" description="Basic and acidic residues" evidence="1">
    <location>
        <begin position="37"/>
        <end position="66"/>
    </location>
</feature>
<name>A0A4Z2HMK8_9TELE</name>
<feature type="compositionally biased region" description="Basic and acidic residues" evidence="1">
    <location>
        <begin position="19"/>
        <end position="30"/>
    </location>
</feature>